<reference evidence="1 2" key="1">
    <citation type="submission" date="2020-06" db="EMBL/GenBank/DDBJ databases">
        <title>Interaction of electrochemicaly active bacteria, Geobacter bremensis R4 on different carbon anode.</title>
        <authorList>
            <person name="Meng L."/>
            <person name="Yoshida N."/>
        </authorList>
    </citation>
    <scope>NUCLEOTIDE SEQUENCE [LARGE SCALE GENOMIC DNA]</scope>
    <source>
        <strain evidence="1 2">R4</strain>
    </source>
</reference>
<name>A0A7R7J018_9BACT</name>
<evidence type="ECO:0000313" key="2">
    <source>
        <dbReference type="Proteomes" id="UP000515472"/>
    </source>
</evidence>
<keyword evidence="2" id="KW-1185">Reference proteome</keyword>
<proteinExistence type="predicted"/>
<gene>
    <name evidence="1" type="ORF">GEOBRER4_n0876</name>
</gene>
<evidence type="ECO:0000313" key="1">
    <source>
        <dbReference type="EMBL" id="BCO11220.1"/>
    </source>
</evidence>
<accession>A0A7R7J018</accession>
<organism evidence="1 2">
    <name type="scientific">Citrifermentans bremense</name>
    <dbReference type="NCBI Taxonomy" id="60035"/>
    <lineage>
        <taxon>Bacteria</taxon>
        <taxon>Pseudomonadati</taxon>
        <taxon>Thermodesulfobacteriota</taxon>
        <taxon>Desulfuromonadia</taxon>
        <taxon>Geobacterales</taxon>
        <taxon>Geobacteraceae</taxon>
        <taxon>Citrifermentans</taxon>
    </lineage>
</organism>
<dbReference type="AlphaFoldDB" id="A0A7R7J018"/>
<sequence length="37" mass="4380">MNYGSPVPQQFRKEERRFSVGDRIVALKDDDKLDLQK</sequence>
<protein>
    <submittedName>
        <fullName evidence="1">Uncharacterized protein</fullName>
    </submittedName>
</protein>
<dbReference type="Proteomes" id="UP000515472">
    <property type="component" value="Chromosome"/>
</dbReference>
<dbReference type="EMBL" id="AP023213">
    <property type="protein sequence ID" value="BCO11220.1"/>
    <property type="molecule type" value="Genomic_DNA"/>
</dbReference>